<feature type="transmembrane region" description="Helical" evidence="1">
    <location>
        <begin position="390"/>
        <end position="409"/>
    </location>
</feature>
<feature type="transmembrane region" description="Helical" evidence="1">
    <location>
        <begin position="897"/>
        <end position="913"/>
    </location>
</feature>
<feature type="transmembrane region" description="Helical" evidence="1">
    <location>
        <begin position="946"/>
        <end position="967"/>
    </location>
</feature>
<dbReference type="GO" id="GO:0042910">
    <property type="term" value="F:xenobiotic transmembrane transporter activity"/>
    <property type="evidence" value="ECO:0007669"/>
    <property type="project" value="TreeGrafter"/>
</dbReference>
<evidence type="ECO:0000313" key="2">
    <source>
        <dbReference type="EMBL" id="HEB95778.1"/>
    </source>
</evidence>
<reference evidence="2" key="1">
    <citation type="journal article" date="2020" name="mSystems">
        <title>Genome- and Community-Level Interaction Insights into Carbon Utilization and Element Cycling Functions of Hydrothermarchaeota in Hydrothermal Sediment.</title>
        <authorList>
            <person name="Zhou Z."/>
            <person name="Liu Y."/>
            <person name="Xu W."/>
            <person name="Pan J."/>
            <person name="Luo Z.H."/>
            <person name="Li M."/>
        </authorList>
    </citation>
    <scope>NUCLEOTIDE SEQUENCE [LARGE SCALE GENOMIC DNA]</scope>
    <source>
        <strain evidence="2">HyVt-443</strain>
    </source>
</reference>
<accession>A0A831W4R6</accession>
<dbReference type="EMBL" id="DRKP01000059">
    <property type="protein sequence ID" value="HEB95778.1"/>
    <property type="molecule type" value="Genomic_DNA"/>
</dbReference>
<feature type="transmembrane region" description="Helical" evidence="1">
    <location>
        <begin position="334"/>
        <end position="356"/>
    </location>
</feature>
<dbReference type="SUPFAM" id="SSF82693">
    <property type="entry name" value="Multidrug efflux transporter AcrB pore domain, PN1, PN2, PC1 and PC2 subdomains"/>
    <property type="match status" value="2"/>
</dbReference>
<feature type="transmembrane region" description="Helical" evidence="1">
    <location>
        <begin position="1013"/>
        <end position="1044"/>
    </location>
</feature>
<dbReference type="Gene3D" id="3.30.2090.10">
    <property type="entry name" value="Multidrug efflux transporter AcrB TolC docking domain, DN and DC subdomains"/>
    <property type="match status" value="2"/>
</dbReference>
<feature type="transmembrane region" description="Helical" evidence="1">
    <location>
        <begin position="920"/>
        <end position="940"/>
    </location>
</feature>
<evidence type="ECO:0000313" key="3">
    <source>
        <dbReference type="Proteomes" id="UP000886251"/>
    </source>
</evidence>
<evidence type="ECO:0000256" key="1">
    <source>
        <dbReference type="SAM" id="Phobius"/>
    </source>
</evidence>
<comment type="caution">
    <text evidence="2">The sequence shown here is derived from an EMBL/GenBank/DDBJ whole genome shotgun (WGS) entry which is preliminary data.</text>
</comment>
<keyword evidence="1" id="KW-1133">Transmembrane helix</keyword>
<feature type="transmembrane region" description="Helical" evidence="1">
    <location>
        <begin position="529"/>
        <end position="549"/>
    </location>
</feature>
<dbReference type="PANTHER" id="PTHR32063:SF18">
    <property type="entry name" value="CATION EFFLUX SYSTEM PROTEIN"/>
    <property type="match status" value="1"/>
</dbReference>
<dbReference type="Gene3D" id="3.30.70.1430">
    <property type="entry name" value="Multidrug efflux transporter AcrB pore domain"/>
    <property type="match status" value="2"/>
</dbReference>
<dbReference type="Pfam" id="PF00873">
    <property type="entry name" value="ACR_tran"/>
    <property type="match status" value="2"/>
</dbReference>
<dbReference type="AlphaFoldDB" id="A0A831W4R6"/>
<dbReference type="Gene3D" id="3.30.70.1320">
    <property type="entry name" value="Multidrug efflux transporter AcrB pore domain like"/>
    <property type="match status" value="1"/>
</dbReference>
<sequence length="1053" mass="115395">MNIAEWSIRHSVITWVMTVVVAVAGIFAFQGLPRLEDPEFTIKEAMIYTPYPGASAAEVAEEVSNVIEKAVQELGPLDYVESRSSRELSVVHVYIKRTTDASQLPQIWDELRRKVNDNQSKLPPGAGPSLVNDDFGDTYGVYLALTSDGYSYKELYEVAKFLQRELLKVQDVKRIILYGQQPEAIYVEMRRDKMAQLGISPQQIYSALSAKNVVAPAGNLTIGGERIPLSPTGEFTSEKEFGDLLIRGLGEGSDRLVYLRDVADIVRDYQDPPKNILRYNGQPAIGIGISTVSGGNVVVMGEALKKRFRELREQLPIGIEGNVISLQSEAVTKAINGFLVNLAEAVAIVVVVLLAFMGLRSGLIIGTILFITVSGTFIFMSMYGITLERISLGALVIALGMLVDNAIVVTDGMRMRMERGMDALRAAKEVVGQTALPLLGATIVAVIAFAAIGTSKHNTGEYTRSLFLVILISLLLSWVTAVTSTPLLCKTFLKTGGGKGSGDDGGDPYGGGFYRLYKSVLRSCVSHRWITAGVALILFAAALIGFGSVKQSFFPNSTRPQFYVDFWFAEGTDIEATRKQLEQVEQFLLKRPEITAVTTQIGGGSPRFLLTYSPELPNSNFARTIADVKDYTVIPALGRELQTQLEELVPQAGVNVRMFVNGPSTGGKIQLRLQGPDPVALRGLAKRAEEVMESDAYSKTPRNEWGNQVLVLKPELAETQARRAGLDRPELAAALQAAVEGRKVGVYRERDELLPIIARSPRSERMDLDNLGAIQVWSPAAQRMIPVDQVVDEFKVGFENPVIWRRDRENMLKIHLDPRQGLPSELFRRIKPAIEQELKVDTEQYLGRSVPAREYDDSTIPLQENDILPLAGQPGYFMAWGGEAEDSRGAKDALNKTMPIFFGIMVLIVLALFNSIRKTLIIWLTVPLAIVGVTLGLLLLNQPFGFMALLGLMSLSGMLIKNAIVLIDEIDVQQASGKAAFQAIIDAGVSRLIPVSMAAGTTILGMLPLMTDAFFVSMAVTIMFGLGFATFLTLLVVPTLYAIFFKVRQDAKA</sequence>
<protein>
    <submittedName>
        <fullName evidence="2">Efflux RND transporter permease subunit</fullName>
    </submittedName>
</protein>
<proteinExistence type="predicted"/>
<feature type="transmembrane region" description="Helical" evidence="1">
    <location>
        <begin position="465"/>
        <end position="489"/>
    </location>
</feature>
<dbReference type="InterPro" id="IPR027463">
    <property type="entry name" value="AcrB_DN_DC_subdom"/>
</dbReference>
<dbReference type="SUPFAM" id="SSF82714">
    <property type="entry name" value="Multidrug efflux transporter AcrB TolC docking domain, DN and DC subdomains"/>
    <property type="match status" value="2"/>
</dbReference>
<keyword evidence="1" id="KW-0472">Membrane</keyword>
<dbReference type="SUPFAM" id="SSF82866">
    <property type="entry name" value="Multidrug efflux transporter AcrB transmembrane domain"/>
    <property type="match status" value="2"/>
</dbReference>
<dbReference type="Proteomes" id="UP000886251">
    <property type="component" value="Unassembled WGS sequence"/>
</dbReference>
<dbReference type="InterPro" id="IPR001036">
    <property type="entry name" value="Acrflvin-R"/>
</dbReference>
<name>A0A831W4R6_9GAMM</name>
<feature type="transmembrane region" description="Helical" evidence="1">
    <location>
        <begin position="363"/>
        <end position="384"/>
    </location>
</feature>
<keyword evidence="1" id="KW-0812">Transmembrane</keyword>
<dbReference type="GO" id="GO:0005886">
    <property type="term" value="C:plasma membrane"/>
    <property type="evidence" value="ECO:0007669"/>
    <property type="project" value="TreeGrafter"/>
</dbReference>
<gene>
    <name evidence="2" type="ORF">ENI96_05030</name>
</gene>
<dbReference type="Gene3D" id="3.30.70.1440">
    <property type="entry name" value="Multidrug efflux transporter AcrB pore domain"/>
    <property type="match status" value="1"/>
</dbReference>
<dbReference type="Gene3D" id="1.20.1640.10">
    <property type="entry name" value="Multidrug efflux transporter AcrB transmembrane domain"/>
    <property type="match status" value="2"/>
</dbReference>
<dbReference type="PANTHER" id="PTHR32063">
    <property type="match status" value="1"/>
</dbReference>
<feature type="transmembrane region" description="Helical" evidence="1">
    <location>
        <begin position="988"/>
        <end position="1007"/>
    </location>
</feature>
<dbReference type="PRINTS" id="PR00702">
    <property type="entry name" value="ACRIFLAVINRP"/>
</dbReference>
<organism evidence="2 3">
    <name type="scientific">Sedimenticola thiotaurini</name>
    <dbReference type="NCBI Taxonomy" id="1543721"/>
    <lineage>
        <taxon>Bacteria</taxon>
        <taxon>Pseudomonadati</taxon>
        <taxon>Pseudomonadota</taxon>
        <taxon>Gammaproteobacteria</taxon>
        <taxon>Chromatiales</taxon>
        <taxon>Sedimenticolaceae</taxon>
        <taxon>Sedimenticola</taxon>
    </lineage>
</organism>
<feature type="transmembrane region" description="Helical" evidence="1">
    <location>
        <begin position="430"/>
        <end position="453"/>
    </location>
</feature>
<feature type="transmembrane region" description="Helical" evidence="1">
    <location>
        <begin position="12"/>
        <end position="32"/>
    </location>
</feature>